<comment type="caution">
    <text evidence="1">The sequence shown here is derived from an EMBL/GenBank/DDBJ whole genome shotgun (WGS) entry which is preliminary data.</text>
</comment>
<reference evidence="1" key="2">
    <citation type="submission" date="2020-09" db="EMBL/GenBank/DDBJ databases">
        <authorList>
            <person name="Sun Q."/>
            <person name="Zhou Y."/>
        </authorList>
    </citation>
    <scope>NUCLEOTIDE SEQUENCE</scope>
    <source>
        <strain evidence="1">CGMCC 1.12153</strain>
    </source>
</reference>
<proteinExistence type="predicted"/>
<sequence>MNHYMKRAVDLAMKNVKEGGHPFGAATHLVPFWLKMGKSFRRESMNFIKRMISAAMLN</sequence>
<keyword evidence="2" id="KW-1185">Reference proteome</keyword>
<evidence type="ECO:0000313" key="1">
    <source>
        <dbReference type="EMBL" id="GGF18835.1"/>
    </source>
</evidence>
<accession>A0A917EXB9</accession>
<reference evidence="1" key="1">
    <citation type="journal article" date="2014" name="Int. J. Syst. Evol. Microbiol.">
        <title>Complete genome sequence of Corynebacterium casei LMG S-19264T (=DSM 44701T), isolated from a smear-ripened cheese.</title>
        <authorList>
            <consortium name="US DOE Joint Genome Institute (JGI-PGF)"/>
            <person name="Walter F."/>
            <person name="Albersmeier A."/>
            <person name="Kalinowski J."/>
            <person name="Ruckert C."/>
        </authorList>
    </citation>
    <scope>NUCLEOTIDE SEQUENCE</scope>
    <source>
        <strain evidence="1">CGMCC 1.12153</strain>
    </source>
</reference>
<dbReference type="AlphaFoldDB" id="A0A917EXB9"/>
<name>A0A917EXB9_HALAA</name>
<gene>
    <name evidence="1" type="ORF">GCM10010954_17050</name>
</gene>
<dbReference type="Proteomes" id="UP000660110">
    <property type="component" value="Unassembled WGS sequence"/>
</dbReference>
<organism evidence="1 2">
    <name type="scientific">Halobacillus andaensis</name>
    <dbReference type="NCBI Taxonomy" id="1176239"/>
    <lineage>
        <taxon>Bacteria</taxon>
        <taxon>Bacillati</taxon>
        <taxon>Bacillota</taxon>
        <taxon>Bacilli</taxon>
        <taxon>Bacillales</taxon>
        <taxon>Bacillaceae</taxon>
        <taxon>Halobacillus</taxon>
    </lineage>
</organism>
<protein>
    <submittedName>
        <fullName evidence="1">Uncharacterized protein</fullName>
    </submittedName>
</protein>
<dbReference type="EMBL" id="BMEL01000002">
    <property type="protein sequence ID" value="GGF18835.1"/>
    <property type="molecule type" value="Genomic_DNA"/>
</dbReference>
<evidence type="ECO:0000313" key="2">
    <source>
        <dbReference type="Proteomes" id="UP000660110"/>
    </source>
</evidence>